<evidence type="ECO:0000256" key="1">
    <source>
        <dbReference type="ARBA" id="ARBA00004514"/>
    </source>
</evidence>
<dbReference type="PANTHER" id="PTHR45989">
    <property type="entry name" value="TRANSLATION INITIATION FACTOR EIF-2B SUBUNIT GAMMA"/>
    <property type="match status" value="1"/>
</dbReference>
<keyword evidence="4" id="KW-0396">Initiation factor</keyword>
<evidence type="ECO:0000256" key="8">
    <source>
        <dbReference type="ARBA" id="ARBA00045373"/>
    </source>
</evidence>
<dbReference type="GO" id="GO:0002183">
    <property type="term" value="P:cytoplasmic translational initiation"/>
    <property type="evidence" value="ECO:0007669"/>
    <property type="project" value="TreeGrafter"/>
</dbReference>
<gene>
    <name evidence="13" type="ORF">FOMPIDRAFT_1030698</name>
</gene>
<evidence type="ECO:0000313" key="14">
    <source>
        <dbReference type="Proteomes" id="UP000015241"/>
    </source>
</evidence>
<feature type="compositionally biased region" description="Acidic residues" evidence="10">
    <location>
        <begin position="501"/>
        <end position="520"/>
    </location>
</feature>
<protein>
    <recommendedName>
        <fullName evidence="6">Translation initiation factor eIF2B subunit gamma</fullName>
    </recommendedName>
    <alternativeName>
        <fullName evidence="7">eIF2B GDP-GTP exchange factor subunit gamma</fullName>
    </alternativeName>
</protein>
<reference evidence="13 14" key="1">
    <citation type="journal article" date="2012" name="Science">
        <title>The Paleozoic origin of enzymatic lignin decomposition reconstructed from 31 fungal genomes.</title>
        <authorList>
            <person name="Floudas D."/>
            <person name="Binder M."/>
            <person name="Riley R."/>
            <person name="Barry K."/>
            <person name="Blanchette R.A."/>
            <person name="Henrissat B."/>
            <person name="Martinez A.T."/>
            <person name="Otillar R."/>
            <person name="Spatafora J.W."/>
            <person name="Yadav J.S."/>
            <person name="Aerts A."/>
            <person name="Benoit I."/>
            <person name="Boyd A."/>
            <person name="Carlson A."/>
            <person name="Copeland A."/>
            <person name="Coutinho P.M."/>
            <person name="de Vries R.P."/>
            <person name="Ferreira P."/>
            <person name="Findley K."/>
            <person name="Foster B."/>
            <person name="Gaskell J."/>
            <person name="Glotzer D."/>
            <person name="Gorecki P."/>
            <person name="Heitman J."/>
            <person name="Hesse C."/>
            <person name="Hori C."/>
            <person name="Igarashi K."/>
            <person name="Jurgens J.A."/>
            <person name="Kallen N."/>
            <person name="Kersten P."/>
            <person name="Kohler A."/>
            <person name="Kuees U."/>
            <person name="Kumar T.K.A."/>
            <person name="Kuo A."/>
            <person name="LaButti K."/>
            <person name="Larrondo L.F."/>
            <person name="Lindquist E."/>
            <person name="Ling A."/>
            <person name="Lombard V."/>
            <person name="Lucas S."/>
            <person name="Lundell T."/>
            <person name="Martin R."/>
            <person name="McLaughlin D.J."/>
            <person name="Morgenstern I."/>
            <person name="Morin E."/>
            <person name="Murat C."/>
            <person name="Nagy L.G."/>
            <person name="Nolan M."/>
            <person name="Ohm R.A."/>
            <person name="Patyshakuliyeva A."/>
            <person name="Rokas A."/>
            <person name="Ruiz-Duenas F.J."/>
            <person name="Sabat G."/>
            <person name="Salamov A."/>
            <person name="Samejima M."/>
            <person name="Schmutz J."/>
            <person name="Slot J.C."/>
            <person name="St John F."/>
            <person name="Stenlid J."/>
            <person name="Sun H."/>
            <person name="Sun S."/>
            <person name="Syed K."/>
            <person name="Tsang A."/>
            <person name="Wiebenga A."/>
            <person name="Young D."/>
            <person name="Pisabarro A."/>
            <person name="Eastwood D.C."/>
            <person name="Martin F."/>
            <person name="Cullen D."/>
            <person name="Grigoriev I.V."/>
            <person name="Hibbett D.S."/>
        </authorList>
    </citation>
    <scope>NUCLEOTIDE SEQUENCE</scope>
    <source>
        <strain evidence="14">FP-58527</strain>
    </source>
</reference>
<feature type="region of interest" description="Disordered" evidence="10">
    <location>
        <begin position="313"/>
        <end position="336"/>
    </location>
</feature>
<dbReference type="GO" id="GO:0005085">
    <property type="term" value="F:guanyl-nucleotide exchange factor activity"/>
    <property type="evidence" value="ECO:0007669"/>
    <property type="project" value="TreeGrafter"/>
</dbReference>
<dbReference type="GO" id="GO:0005829">
    <property type="term" value="C:cytosol"/>
    <property type="evidence" value="ECO:0007669"/>
    <property type="project" value="UniProtKB-SubCell"/>
</dbReference>
<comment type="subunit">
    <text evidence="9">Component of the translation initiation factor 2B (eIF2B) complex which is a heterodecamer of two sets of five different subunits: alpha, beta, gamma, delta and epsilon. Subunits alpha, beta and delta comprise a regulatory subcomplex and subunits epsilon and gamma comprise a catalytic subcomplex. Within the complex, the hexameric regulatory complex resides at the center, with the two heterodimeric catalytic subcomplexes bound on opposite sides.</text>
</comment>
<comment type="similarity">
    <text evidence="2">Belongs to the eIF-2B gamma/epsilon subunits family.</text>
</comment>
<evidence type="ECO:0000256" key="9">
    <source>
        <dbReference type="ARBA" id="ARBA00046432"/>
    </source>
</evidence>
<dbReference type="eggNOG" id="KOG1462">
    <property type="taxonomic scope" value="Eukaryota"/>
</dbReference>
<keyword evidence="14" id="KW-1185">Reference proteome</keyword>
<feature type="region of interest" description="Disordered" evidence="10">
    <location>
        <begin position="490"/>
        <end position="520"/>
    </location>
</feature>
<dbReference type="CDD" id="cd04198">
    <property type="entry name" value="eIF-2B_gamma_N"/>
    <property type="match status" value="1"/>
</dbReference>
<dbReference type="HOGENOM" id="CLU_016743_3_0_1"/>
<name>S8E927_FOMSC</name>
<evidence type="ECO:0000259" key="11">
    <source>
        <dbReference type="Pfam" id="PF00483"/>
    </source>
</evidence>
<accession>S8E927</accession>
<dbReference type="InterPro" id="IPR029044">
    <property type="entry name" value="Nucleotide-diphossugar_trans"/>
</dbReference>
<dbReference type="Gene3D" id="2.160.10.10">
    <property type="entry name" value="Hexapeptide repeat proteins"/>
    <property type="match status" value="1"/>
</dbReference>
<dbReference type="STRING" id="743788.S8E927"/>
<evidence type="ECO:0000256" key="5">
    <source>
        <dbReference type="ARBA" id="ARBA00022917"/>
    </source>
</evidence>
<evidence type="ECO:0000256" key="3">
    <source>
        <dbReference type="ARBA" id="ARBA00022490"/>
    </source>
</evidence>
<proteinExistence type="inferred from homology"/>
<dbReference type="FunCoup" id="S8E927">
    <property type="interactions" value="373"/>
</dbReference>
<organism evidence="13 14">
    <name type="scientific">Fomitopsis schrenkii</name>
    <name type="common">Brown rot fungus</name>
    <dbReference type="NCBI Taxonomy" id="2126942"/>
    <lineage>
        <taxon>Eukaryota</taxon>
        <taxon>Fungi</taxon>
        <taxon>Dikarya</taxon>
        <taxon>Basidiomycota</taxon>
        <taxon>Agaricomycotina</taxon>
        <taxon>Agaricomycetes</taxon>
        <taxon>Polyporales</taxon>
        <taxon>Fomitopsis</taxon>
    </lineage>
</organism>
<comment type="subcellular location">
    <subcellularLocation>
        <location evidence="1">Cytoplasm</location>
        <location evidence="1">Cytosol</location>
    </subcellularLocation>
</comment>
<evidence type="ECO:0000259" key="12">
    <source>
        <dbReference type="Pfam" id="PF25084"/>
    </source>
</evidence>
<evidence type="ECO:0000256" key="6">
    <source>
        <dbReference type="ARBA" id="ARBA00044196"/>
    </source>
</evidence>
<evidence type="ECO:0000256" key="7">
    <source>
        <dbReference type="ARBA" id="ARBA00044229"/>
    </source>
</evidence>
<dbReference type="Pfam" id="PF25084">
    <property type="entry name" value="LbH_EIF2B"/>
    <property type="match status" value="1"/>
</dbReference>
<dbReference type="AlphaFoldDB" id="S8E927"/>
<feature type="domain" description="EIF2B subunit epsilon/gamma LbH" evidence="12">
    <location>
        <begin position="388"/>
        <end position="473"/>
    </location>
</feature>
<dbReference type="PANTHER" id="PTHR45989:SF1">
    <property type="entry name" value="TRANSLATION INITIATION FACTOR EIF-2B SUBUNIT GAMMA"/>
    <property type="match status" value="1"/>
</dbReference>
<evidence type="ECO:0000256" key="4">
    <source>
        <dbReference type="ARBA" id="ARBA00022540"/>
    </source>
</evidence>
<dbReference type="InterPro" id="IPR056764">
    <property type="entry name" value="LbH_EIF2B3/5"/>
</dbReference>
<dbReference type="SUPFAM" id="SSF53448">
    <property type="entry name" value="Nucleotide-diphospho-sugar transferases"/>
    <property type="match status" value="1"/>
</dbReference>
<dbReference type="InterPro" id="IPR051960">
    <property type="entry name" value="eIF2B_gamma"/>
</dbReference>
<comment type="function">
    <text evidence="8">Acts as a component of the translation initiation factor 2B (eIF2B) complex, which catalyzes the exchange of GDP for GTP on the eukaryotic initiation factor 2 (eIF2) complex gamma subunit. Its guanine nucleotide exchange factor activity is repressed when bound to eIF2 complex phosphorylated on the alpha subunit, thereby limiting the amount of methionyl-initiator methionine tRNA available to the ribosome and consequently global translation is repressed.</text>
</comment>
<keyword evidence="3" id="KW-0963">Cytoplasm</keyword>
<dbReference type="CDD" id="cd04652">
    <property type="entry name" value="LbH_eIF2B_gamma_C"/>
    <property type="match status" value="1"/>
</dbReference>
<evidence type="ECO:0000256" key="2">
    <source>
        <dbReference type="ARBA" id="ARBA00007878"/>
    </source>
</evidence>
<feature type="domain" description="Nucleotidyl transferase" evidence="11">
    <location>
        <begin position="17"/>
        <end position="153"/>
    </location>
</feature>
<dbReference type="InterPro" id="IPR005835">
    <property type="entry name" value="NTP_transferase_dom"/>
</dbReference>
<dbReference type="Proteomes" id="UP000015241">
    <property type="component" value="Unassembled WGS sequence"/>
</dbReference>
<evidence type="ECO:0000256" key="10">
    <source>
        <dbReference type="SAM" id="MobiDB-lite"/>
    </source>
</evidence>
<evidence type="ECO:0000313" key="13">
    <source>
        <dbReference type="EMBL" id="EPS99818.1"/>
    </source>
</evidence>
<dbReference type="GO" id="GO:0005851">
    <property type="term" value="C:eukaryotic translation initiation factor 2B complex"/>
    <property type="evidence" value="ECO:0007669"/>
    <property type="project" value="TreeGrafter"/>
</dbReference>
<dbReference type="GO" id="GO:0003743">
    <property type="term" value="F:translation initiation factor activity"/>
    <property type="evidence" value="ECO:0007669"/>
    <property type="project" value="UniProtKB-KW"/>
</dbReference>
<keyword evidence="5" id="KW-0648">Protein biosynthesis</keyword>
<dbReference type="OrthoDB" id="1733332at2759"/>
<dbReference type="EMBL" id="KE504153">
    <property type="protein sequence ID" value="EPS99818.1"/>
    <property type="molecule type" value="Genomic_DNA"/>
</dbReference>
<dbReference type="Gene3D" id="3.90.550.10">
    <property type="entry name" value="Spore Coat Polysaccharide Biosynthesis Protein SpsA, Chain A"/>
    <property type="match status" value="1"/>
</dbReference>
<dbReference type="Pfam" id="PF00483">
    <property type="entry name" value="NTP_transferase"/>
    <property type="match status" value="1"/>
</dbReference>
<sequence>MDFDESSAKLIPPEFLAVILAGFGNELLPLTANYGDEPSPKALLPIANKPMLEYPLVWLEQSGIKDVLLICPTAHRAALSNYIQSDSSASFASLQIDLQTYEESQDLSVGTGTILRHFANRIQQDFVLLPCDFVPPPSLSLTQILNKFRTDSTYDGAIATTLFYEGRKPDKGSSTDEWGLVPTPSPIVWDAKSETLLHIDTPDDADRNTELLGLRMGLLNQYPRVKLSATLMDSHVYTCRRQVLDVLQEKAGLDSIREEFIPWLCKPQYQRTKQEKYGRVLSPVTNALKQELALKHSTLHSKASVHLARKEDFLHSPPSDDQNHEHSRALVPDEDEDEVRIPASLRIGLVIHRAEGGYASRANNLHAYLDLNRHFLSQHSYSLPIDQESRAKIDQKAQISSDSIVGHSTRVEERTSIKKSVVGKHCVIGKMVKIAGCVIQDHCVIADGAKLDGCILGKGTKVGEKAELSKCVTQCGYEVNAGDTARNEKLDISDWTAAQTSEDDDGDDESGEDESEESND</sequence>
<dbReference type="InParanoid" id="S8E927"/>